<dbReference type="EMBL" id="JAXCEI010000009">
    <property type="protein sequence ID" value="MFA1541604.1"/>
    <property type="molecule type" value="Genomic_DNA"/>
</dbReference>
<gene>
    <name evidence="2" type="ORF">SM611_21965</name>
</gene>
<accession>A0ABV4QEK8</accession>
<dbReference type="Proteomes" id="UP001569963">
    <property type="component" value="Unassembled WGS sequence"/>
</dbReference>
<keyword evidence="1" id="KW-0812">Transmembrane</keyword>
<keyword evidence="3" id="KW-1185">Reference proteome</keyword>
<keyword evidence="1" id="KW-1133">Transmembrane helix</keyword>
<name>A0ABV4QEK8_9ACTN</name>
<evidence type="ECO:0000313" key="3">
    <source>
        <dbReference type="Proteomes" id="UP001569963"/>
    </source>
</evidence>
<comment type="caution">
    <text evidence="2">The sequence shown here is derived from an EMBL/GenBank/DDBJ whole genome shotgun (WGS) entry which is preliminary data.</text>
</comment>
<evidence type="ECO:0000313" key="2">
    <source>
        <dbReference type="EMBL" id="MFA1541604.1"/>
    </source>
</evidence>
<organism evidence="2 3">
    <name type="scientific">Actinomadura monticuli</name>
    <dbReference type="NCBI Taxonomy" id="3097367"/>
    <lineage>
        <taxon>Bacteria</taxon>
        <taxon>Bacillati</taxon>
        <taxon>Actinomycetota</taxon>
        <taxon>Actinomycetes</taxon>
        <taxon>Streptosporangiales</taxon>
        <taxon>Thermomonosporaceae</taxon>
        <taxon>Actinomadura</taxon>
    </lineage>
</organism>
<protein>
    <submittedName>
        <fullName evidence="2">Uncharacterized protein</fullName>
    </submittedName>
</protein>
<reference evidence="2 3" key="1">
    <citation type="submission" date="2023-11" db="EMBL/GenBank/DDBJ databases">
        <title>Actinomadura monticuli sp. nov., isolated from volcanic ash.</title>
        <authorList>
            <person name="Lee S.D."/>
            <person name="Yang H."/>
            <person name="Kim I.S."/>
        </authorList>
    </citation>
    <scope>NUCLEOTIDE SEQUENCE [LARGE SCALE GENOMIC DNA]</scope>
    <source>
        <strain evidence="2 3">DLS-62</strain>
    </source>
</reference>
<keyword evidence="1" id="KW-0472">Membrane</keyword>
<proteinExistence type="predicted"/>
<sequence length="40" mass="3900">MASGDGGRPAMSGAKGFAVMIGGMLGVLLVLWVLAALLAP</sequence>
<evidence type="ECO:0000256" key="1">
    <source>
        <dbReference type="SAM" id="Phobius"/>
    </source>
</evidence>
<dbReference type="RefSeq" id="WP_371951760.1">
    <property type="nucleotide sequence ID" value="NZ_JAXCEI010000009.1"/>
</dbReference>
<feature type="transmembrane region" description="Helical" evidence="1">
    <location>
        <begin position="17"/>
        <end position="39"/>
    </location>
</feature>